<dbReference type="PATRIC" id="fig|889306.3.peg.1351"/>
<dbReference type="PANTHER" id="PTHR39181">
    <property type="entry name" value="TYROSINE-PROTEIN PHOSPHATASE YWQE"/>
    <property type="match status" value="1"/>
</dbReference>
<proteinExistence type="inferred from homology"/>
<comment type="catalytic activity">
    <reaction evidence="4 5">
        <text>O-phospho-L-tyrosyl-[protein] + H2O = L-tyrosyl-[protein] + phosphate</text>
        <dbReference type="Rhea" id="RHEA:10684"/>
        <dbReference type="Rhea" id="RHEA-COMP:10136"/>
        <dbReference type="Rhea" id="RHEA-COMP:20101"/>
        <dbReference type="ChEBI" id="CHEBI:15377"/>
        <dbReference type="ChEBI" id="CHEBI:43474"/>
        <dbReference type="ChEBI" id="CHEBI:46858"/>
        <dbReference type="ChEBI" id="CHEBI:61978"/>
        <dbReference type="EC" id="3.1.3.48"/>
    </reaction>
</comment>
<comment type="similarity">
    <text evidence="1 5">Belongs to the metallo-dependent hydrolases superfamily. CpsB/CapC family.</text>
</comment>
<evidence type="ECO:0000256" key="2">
    <source>
        <dbReference type="ARBA" id="ARBA00022801"/>
    </source>
</evidence>
<evidence type="ECO:0000256" key="3">
    <source>
        <dbReference type="ARBA" id="ARBA00022912"/>
    </source>
</evidence>
<dbReference type="STRING" id="889306.KP78_13420"/>
<dbReference type="SUPFAM" id="SSF89550">
    <property type="entry name" value="PHP domain-like"/>
    <property type="match status" value="1"/>
</dbReference>
<name>A0A0C2S772_9BACL</name>
<dbReference type="InterPro" id="IPR016667">
    <property type="entry name" value="Caps_polysacc_synth_CpsB/CapC"/>
</dbReference>
<dbReference type="EC" id="3.1.3.48" evidence="5"/>
<dbReference type="EMBL" id="JXRP01000009">
    <property type="protein sequence ID" value="KIL49874.1"/>
    <property type="molecule type" value="Genomic_DNA"/>
</dbReference>
<dbReference type="Gene3D" id="3.20.20.140">
    <property type="entry name" value="Metal-dependent hydrolases"/>
    <property type="match status" value="1"/>
</dbReference>
<keyword evidence="2 5" id="KW-0378">Hydrolase</keyword>
<dbReference type="GO" id="GO:0030145">
    <property type="term" value="F:manganese ion binding"/>
    <property type="evidence" value="ECO:0007669"/>
    <property type="project" value="UniProtKB-UniRule"/>
</dbReference>
<accession>A0A0C2S772</accession>
<evidence type="ECO:0000256" key="4">
    <source>
        <dbReference type="ARBA" id="ARBA00051722"/>
    </source>
</evidence>
<evidence type="ECO:0000313" key="7">
    <source>
        <dbReference type="Proteomes" id="UP000031938"/>
    </source>
</evidence>
<evidence type="ECO:0000256" key="5">
    <source>
        <dbReference type="PIRNR" id="PIRNR016557"/>
    </source>
</evidence>
<keyword evidence="3 5" id="KW-0904">Protein phosphatase</keyword>
<evidence type="ECO:0000313" key="6">
    <source>
        <dbReference type="EMBL" id="KIL49874.1"/>
    </source>
</evidence>
<dbReference type="AlphaFoldDB" id="A0A0C2S772"/>
<comment type="caution">
    <text evidence="6">The sequence shown here is derived from an EMBL/GenBank/DDBJ whole genome shotgun (WGS) entry which is preliminary data.</text>
</comment>
<dbReference type="OrthoDB" id="9788539at2"/>
<dbReference type="InterPro" id="IPR016195">
    <property type="entry name" value="Pol/histidinol_Pase-like"/>
</dbReference>
<sequence>MIDIHCHILPGVDDGPAHFENTLEMIYQAMEDGITDIIATPHHRNRHYVNPMDEVLQHVQKLNGLLKERELPVTIHPGQEVRLYGELLEDFRNGDILSLGGQHSYILIELPTSQVPAYTERIVYEMLVEGLLPIIAHPERNSAIVESPDKLFQLINQGATSQVTAASVAGDFGKKLQRFSFELLENSLAHFVASDAHDIKNRGFALNRAVQTLHSTYGNDFQVMENARCVLYGEQLSLRQPTPLQSKGFWAKLLNRS</sequence>
<protein>
    <recommendedName>
        <fullName evidence="5">Tyrosine-protein phosphatase</fullName>
        <ecNumber evidence="5">3.1.3.48</ecNumber>
    </recommendedName>
</protein>
<dbReference type="PANTHER" id="PTHR39181:SF1">
    <property type="entry name" value="TYROSINE-PROTEIN PHOSPHATASE YWQE"/>
    <property type="match status" value="1"/>
</dbReference>
<dbReference type="RefSeq" id="WP_041087148.1">
    <property type="nucleotide sequence ID" value="NZ_JXRP01000009.1"/>
</dbReference>
<dbReference type="Proteomes" id="UP000031938">
    <property type="component" value="Unassembled WGS sequence"/>
</dbReference>
<reference evidence="6 7" key="1">
    <citation type="submission" date="2015-01" db="EMBL/GenBank/DDBJ databases">
        <title>Genome sequencing of Jeotgalibacillus soli.</title>
        <authorList>
            <person name="Goh K.M."/>
            <person name="Chan K.-G."/>
            <person name="Yaakop A.S."/>
            <person name="Ee R."/>
            <person name="Gan H.M."/>
            <person name="Chan C.S."/>
        </authorList>
    </citation>
    <scope>NUCLEOTIDE SEQUENCE [LARGE SCALE GENOMIC DNA]</scope>
    <source>
        <strain evidence="6 7">P9</strain>
    </source>
</reference>
<keyword evidence="7" id="KW-1185">Reference proteome</keyword>
<evidence type="ECO:0000256" key="1">
    <source>
        <dbReference type="ARBA" id="ARBA00005750"/>
    </source>
</evidence>
<gene>
    <name evidence="6" type="ORF">KP78_13420</name>
</gene>
<dbReference type="Pfam" id="PF19567">
    <property type="entry name" value="CpsB_CapC"/>
    <property type="match status" value="1"/>
</dbReference>
<dbReference type="PIRSF" id="PIRSF016557">
    <property type="entry name" value="Caps_synth_CpsB"/>
    <property type="match status" value="1"/>
</dbReference>
<dbReference type="GO" id="GO:0004725">
    <property type="term" value="F:protein tyrosine phosphatase activity"/>
    <property type="evidence" value="ECO:0007669"/>
    <property type="project" value="UniProtKB-UniRule"/>
</dbReference>
<organism evidence="6 7">
    <name type="scientific">Jeotgalibacillus soli</name>
    <dbReference type="NCBI Taxonomy" id="889306"/>
    <lineage>
        <taxon>Bacteria</taxon>
        <taxon>Bacillati</taxon>
        <taxon>Bacillota</taxon>
        <taxon>Bacilli</taxon>
        <taxon>Bacillales</taxon>
        <taxon>Caryophanaceae</taxon>
        <taxon>Jeotgalibacillus</taxon>
    </lineage>
</organism>